<organism evidence="2 3">
    <name type="scientific">Homoserinibacter gongjuensis</name>
    <dbReference type="NCBI Taxonomy" id="1162968"/>
    <lineage>
        <taxon>Bacteria</taxon>
        <taxon>Bacillati</taxon>
        <taxon>Actinomycetota</taxon>
        <taxon>Actinomycetes</taxon>
        <taxon>Micrococcales</taxon>
        <taxon>Microbacteriaceae</taxon>
        <taxon>Homoserinibacter</taxon>
    </lineage>
</organism>
<dbReference type="Proteomes" id="UP001157069">
    <property type="component" value="Unassembled WGS sequence"/>
</dbReference>
<feature type="compositionally biased region" description="Polar residues" evidence="1">
    <location>
        <begin position="1"/>
        <end position="16"/>
    </location>
</feature>
<dbReference type="EMBL" id="BSVA01000001">
    <property type="protein sequence ID" value="GMA90173.1"/>
    <property type="molecule type" value="Genomic_DNA"/>
</dbReference>
<reference evidence="3" key="1">
    <citation type="journal article" date="2019" name="Int. J. Syst. Evol. Microbiol.">
        <title>The Global Catalogue of Microorganisms (GCM) 10K type strain sequencing project: providing services to taxonomists for standard genome sequencing and annotation.</title>
        <authorList>
            <consortium name="The Broad Institute Genomics Platform"/>
            <consortium name="The Broad Institute Genome Sequencing Center for Infectious Disease"/>
            <person name="Wu L."/>
            <person name="Ma J."/>
        </authorList>
    </citation>
    <scope>NUCLEOTIDE SEQUENCE [LARGE SCALE GENOMIC DNA]</scope>
    <source>
        <strain evidence="3">NBRC 108755</strain>
    </source>
</reference>
<comment type="caution">
    <text evidence="2">The sequence shown here is derived from an EMBL/GenBank/DDBJ whole genome shotgun (WGS) entry which is preliminary data.</text>
</comment>
<accession>A0ABQ6JQ34</accession>
<proteinExistence type="predicted"/>
<protein>
    <submittedName>
        <fullName evidence="2">Uncharacterized protein</fullName>
    </submittedName>
</protein>
<keyword evidence="3" id="KW-1185">Reference proteome</keyword>
<feature type="region of interest" description="Disordered" evidence="1">
    <location>
        <begin position="29"/>
        <end position="63"/>
    </location>
</feature>
<feature type="region of interest" description="Disordered" evidence="1">
    <location>
        <begin position="1"/>
        <end position="20"/>
    </location>
</feature>
<sequence length="97" mass="10006">MRSSSGVTPCSPSRSASAIEKHEEWAAAASSSGLVLPSGRTVREPRVTPKPSSAVLLDAPSTPDPAVRDPLQVVCTLRSAMLMFLNVDPALGAPPGL</sequence>
<evidence type="ECO:0000313" key="2">
    <source>
        <dbReference type="EMBL" id="GMA90173.1"/>
    </source>
</evidence>
<gene>
    <name evidence="2" type="ORF">GCM10025869_07020</name>
</gene>
<evidence type="ECO:0000256" key="1">
    <source>
        <dbReference type="SAM" id="MobiDB-lite"/>
    </source>
</evidence>
<evidence type="ECO:0000313" key="3">
    <source>
        <dbReference type="Proteomes" id="UP001157069"/>
    </source>
</evidence>
<name>A0ABQ6JQ34_9MICO</name>